<proteinExistence type="predicted"/>
<dbReference type="EMBL" id="CP021358">
    <property type="protein sequence ID" value="ART64285.1"/>
    <property type="molecule type" value="Genomic_DNA"/>
</dbReference>
<keyword evidence="1" id="KW-1133">Transmembrane helix</keyword>
<gene>
    <name evidence="2" type="ORF">B9H00_15510</name>
</gene>
<dbReference type="Proteomes" id="UP000194457">
    <property type="component" value="Chromosome"/>
</dbReference>
<organism evidence="2 3">
    <name type="scientific">Kushneria marisflavi</name>
    <dbReference type="NCBI Taxonomy" id="157779"/>
    <lineage>
        <taxon>Bacteria</taxon>
        <taxon>Pseudomonadati</taxon>
        <taxon>Pseudomonadota</taxon>
        <taxon>Gammaproteobacteria</taxon>
        <taxon>Oceanospirillales</taxon>
        <taxon>Halomonadaceae</taxon>
        <taxon>Kushneria</taxon>
    </lineage>
</organism>
<feature type="transmembrane region" description="Helical" evidence="1">
    <location>
        <begin position="69"/>
        <end position="88"/>
    </location>
</feature>
<name>A0A240UT48_9GAMM</name>
<dbReference type="OrthoDB" id="6170590at2"/>
<keyword evidence="3" id="KW-1185">Reference proteome</keyword>
<evidence type="ECO:0000256" key="1">
    <source>
        <dbReference type="SAM" id="Phobius"/>
    </source>
</evidence>
<sequence length="116" mass="13172">MTHPARTFRLPRGFRTRWWLAGILIGCLLPIGMADARLDGTAAQLIRICFHSPEHIRAESRRRYRLRRLVLRVWCLPAALPCIVRAVLPARPWLGMSTGHDVLSRRGPPSTCHCIG</sequence>
<feature type="transmembrane region" description="Helical" evidence="1">
    <location>
        <begin position="18"/>
        <end position="38"/>
    </location>
</feature>
<keyword evidence="1" id="KW-0472">Membrane</keyword>
<dbReference type="RefSeq" id="WP_086901411.1">
    <property type="nucleotide sequence ID" value="NZ_CP021358.1"/>
</dbReference>
<dbReference type="AlphaFoldDB" id="A0A240UT48"/>
<reference evidence="2 3" key="1">
    <citation type="submission" date="2017-05" db="EMBL/GenBank/DDBJ databases">
        <authorList>
            <person name="Song R."/>
            <person name="Chenine A.L."/>
            <person name="Ruprecht R.M."/>
        </authorList>
    </citation>
    <scope>NUCLEOTIDE SEQUENCE [LARGE SCALE GENOMIC DNA]</scope>
    <source>
        <strain evidence="2">SW32</strain>
    </source>
</reference>
<accession>A0A240UT48</accession>
<dbReference type="KEGG" id="kma:B9H00_15510"/>
<protein>
    <submittedName>
        <fullName evidence="2">Uncharacterized protein</fullName>
    </submittedName>
</protein>
<evidence type="ECO:0000313" key="2">
    <source>
        <dbReference type="EMBL" id="ART64285.1"/>
    </source>
</evidence>
<evidence type="ECO:0000313" key="3">
    <source>
        <dbReference type="Proteomes" id="UP000194457"/>
    </source>
</evidence>
<keyword evidence="1" id="KW-0812">Transmembrane</keyword>